<keyword evidence="4 7" id="KW-0812">Transmembrane</keyword>
<evidence type="ECO:0000313" key="8">
    <source>
        <dbReference type="EMBL" id="KAJ02028.1"/>
    </source>
</evidence>
<keyword evidence="8" id="KW-0282">Flagellum</keyword>
<accession>A0A061SQT9</accession>
<comment type="caution">
    <text evidence="8">The sequence shown here is derived from an EMBL/GenBank/DDBJ whole genome shotgun (WGS) entry which is preliminary data.</text>
</comment>
<dbReference type="PIRSF" id="PIRSF005419">
    <property type="entry name" value="FlhA"/>
    <property type="match status" value="1"/>
</dbReference>
<dbReference type="PROSITE" id="PS00994">
    <property type="entry name" value="FHIPEP"/>
    <property type="match status" value="1"/>
</dbReference>
<dbReference type="RefSeq" id="WP_037910279.1">
    <property type="nucleotide sequence ID" value="NZ_JEMU01000015.1"/>
</dbReference>
<reference evidence="8 9" key="1">
    <citation type="journal article" date="2014" name="Genome Announc.">
        <title>Draft Genome Sequences of Two Isolates of the Roseobacter Group, Sulfitobacter sp. Strains 3SOLIMAR09 and 1FIGIMAR09, from Harbors of Mallorca Island (Mediterranean Sea).</title>
        <authorList>
            <person name="Mas-Llado M."/>
            <person name="Pina-Villalonga J.M."/>
            <person name="Brunet-Galmes I."/>
            <person name="Nogales B."/>
            <person name="Bosch R."/>
        </authorList>
    </citation>
    <scope>NUCLEOTIDE SEQUENCE [LARGE SCALE GENOMIC DNA]</scope>
    <source>
        <strain evidence="8 9">1FIGIMAR09</strain>
    </source>
</reference>
<gene>
    <name evidence="7 8" type="primary">flhA</name>
    <name evidence="8" type="ORF">PM02_15870</name>
</gene>
<feature type="transmembrane region" description="Helical" evidence="7">
    <location>
        <begin position="122"/>
        <end position="145"/>
    </location>
</feature>
<dbReference type="InterPro" id="IPR006301">
    <property type="entry name" value="FlhA"/>
</dbReference>
<dbReference type="eggNOG" id="COG1298">
    <property type="taxonomic scope" value="Bacteria"/>
</dbReference>
<dbReference type="InterPro" id="IPR042194">
    <property type="entry name" value="FHIPEP_1"/>
</dbReference>
<keyword evidence="6 7" id="KW-0472">Membrane</keyword>
<organism evidence="8 9">
    <name type="scientific">Sulfitobacter mediterraneus</name>
    <dbReference type="NCBI Taxonomy" id="83219"/>
    <lineage>
        <taxon>Bacteria</taxon>
        <taxon>Pseudomonadati</taxon>
        <taxon>Pseudomonadota</taxon>
        <taxon>Alphaproteobacteria</taxon>
        <taxon>Rhodobacterales</taxon>
        <taxon>Roseobacteraceae</taxon>
        <taxon>Sulfitobacter</taxon>
    </lineage>
</organism>
<protein>
    <recommendedName>
        <fullName evidence="7">Flagellar biosynthesis protein FlhA</fullName>
    </recommendedName>
</protein>
<keyword evidence="9" id="KW-1185">Reference proteome</keyword>
<dbReference type="InterPro" id="IPR001712">
    <property type="entry name" value="T3SS_FHIPEP"/>
</dbReference>
<dbReference type="Gene3D" id="3.40.50.12790">
    <property type="entry name" value="FHIPEP family, domain 4"/>
    <property type="match status" value="1"/>
</dbReference>
<name>A0A061SQT9_9RHOB</name>
<dbReference type="InterPro" id="IPR042193">
    <property type="entry name" value="FHIPEP_3"/>
</dbReference>
<comment type="subcellular location">
    <subcellularLocation>
        <location evidence="1 7">Cell membrane</location>
        <topology evidence="1 7">Multi-pass membrane protein</topology>
    </subcellularLocation>
</comment>
<feature type="transmembrane region" description="Helical" evidence="7">
    <location>
        <begin position="256"/>
        <end position="273"/>
    </location>
</feature>
<dbReference type="PANTHER" id="PTHR30161">
    <property type="entry name" value="FLAGELLAR EXPORT PROTEIN, MEMBRANE FLHA SUBUNIT-RELATED"/>
    <property type="match status" value="1"/>
</dbReference>
<dbReference type="PANTHER" id="PTHR30161:SF1">
    <property type="entry name" value="FLAGELLAR BIOSYNTHESIS PROTEIN FLHA-RELATED"/>
    <property type="match status" value="1"/>
</dbReference>
<keyword evidence="5 7" id="KW-1133">Transmembrane helix</keyword>
<comment type="similarity">
    <text evidence="2 7">Belongs to the FHIPEP (flagella/HR/invasion proteins export pore) family.</text>
</comment>
<evidence type="ECO:0000256" key="4">
    <source>
        <dbReference type="ARBA" id="ARBA00022692"/>
    </source>
</evidence>
<comment type="function">
    <text evidence="7">Required for formation of the rod structure of the flagellar apparatus. Together with FliI and FliH, may constitute the export apparatus of flagellin.</text>
</comment>
<dbReference type="GO" id="GO:0044780">
    <property type="term" value="P:bacterial-type flagellum assembly"/>
    <property type="evidence" value="ECO:0007669"/>
    <property type="project" value="InterPro"/>
</dbReference>
<feature type="transmembrane region" description="Helical" evidence="7">
    <location>
        <begin position="215"/>
        <end position="236"/>
    </location>
</feature>
<dbReference type="EMBL" id="JEMU01000015">
    <property type="protein sequence ID" value="KAJ02028.1"/>
    <property type="molecule type" value="Genomic_DNA"/>
</dbReference>
<dbReference type="NCBIfam" id="TIGR01398">
    <property type="entry name" value="FlhA"/>
    <property type="match status" value="1"/>
</dbReference>
<keyword evidence="7" id="KW-0653">Protein transport</keyword>
<keyword evidence="8" id="KW-0969">Cilium</keyword>
<evidence type="ECO:0000256" key="5">
    <source>
        <dbReference type="ARBA" id="ARBA00022989"/>
    </source>
</evidence>
<keyword evidence="7" id="KW-1005">Bacterial flagellum biogenesis</keyword>
<keyword evidence="3 7" id="KW-1003">Cell membrane</keyword>
<evidence type="ECO:0000256" key="3">
    <source>
        <dbReference type="ARBA" id="ARBA00022475"/>
    </source>
</evidence>
<dbReference type="STRING" id="83219.PM02_15870"/>
<keyword evidence="8" id="KW-0966">Cell projection</keyword>
<dbReference type="Proteomes" id="UP000027337">
    <property type="component" value="Unassembled WGS sequence"/>
</dbReference>
<feature type="transmembrane region" description="Helical" evidence="7">
    <location>
        <begin position="51"/>
        <end position="70"/>
    </location>
</feature>
<evidence type="ECO:0000256" key="2">
    <source>
        <dbReference type="ARBA" id="ARBA00008835"/>
    </source>
</evidence>
<evidence type="ECO:0000256" key="6">
    <source>
        <dbReference type="ARBA" id="ARBA00023136"/>
    </source>
</evidence>
<dbReference type="PRINTS" id="PR00949">
    <property type="entry name" value="TYPE3IMAPROT"/>
</dbReference>
<dbReference type="GO" id="GO:0009306">
    <property type="term" value="P:protein secretion"/>
    <property type="evidence" value="ECO:0007669"/>
    <property type="project" value="InterPro"/>
</dbReference>
<dbReference type="InterPro" id="IPR042196">
    <property type="entry name" value="FHIPEP_4"/>
</dbReference>
<comment type="caution">
    <text evidence="7">Lacks conserved residue(s) required for the propagation of feature annotation.</text>
</comment>
<dbReference type="GO" id="GO:0005886">
    <property type="term" value="C:plasma membrane"/>
    <property type="evidence" value="ECO:0007669"/>
    <property type="project" value="UniProtKB-SubCell"/>
</dbReference>
<feature type="transmembrane region" description="Helical" evidence="7">
    <location>
        <begin position="27"/>
        <end position="45"/>
    </location>
</feature>
<keyword evidence="7" id="KW-1006">Bacterial flagellum protein export</keyword>
<evidence type="ECO:0000256" key="7">
    <source>
        <dbReference type="RuleBase" id="RU364093"/>
    </source>
</evidence>
<dbReference type="Gene3D" id="3.40.30.60">
    <property type="entry name" value="FHIPEP family, domain 1"/>
    <property type="match status" value="1"/>
</dbReference>
<keyword evidence="7" id="KW-0813">Transport</keyword>
<evidence type="ECO:0000256" key="1">
    <source>
        <dbReference type="ARBA" id="ARBA00004651"/>
    </source>
</evidence>
<dbReference type="Gene3D" id="1.10.8.540">
    <property type="entry name" value="FHIPEP family, domain 3"/>
    <property type="match status" value="1"/>
</dbReference>
<evidence type="ECO:0000313" key="9">
    <source>
        <dbReference type="Proteomes" id="UP000027337"/>
    </source>
</evidence>
<dbReference type="InterPro" id="IPR025505">
    <property type="entry name" value="FHIPEP_CS"/>
</dbReference>
<feature type="transmembrane region" description="Helical" evidence="7">
    <location>
        <begin position="293"/>
        <end position="310"/>
    </location>
</feature>
<dbReference type="AlphaFoldDB" id="A0A061SQT9"/>
<sequence length="701" mass="75111">MATPDTNVTTGRPIISFARLGHSNRDIGFAIGVVLILAMLFVPLPPVLLDVGLAVSLSLAVLILMVSLWIGAPLEFNSFPTLLLVVTMLRLALNVSSTRLILSEGHNGPGAAGNVIEGFANFIVGGDFVIGIIVFAILVIINFIVITKGSTRIAEVAARFSLDAMPGKQMAIDADLAAGVISDEEAKVRRKTVEEESSFFGAMDGASKFVRGDAVAGLIITLINVFGGILIGMMTHDLSIGQAMSNYTVLTIGDGLVTQIPALIVSLAAGLLVTKGGTHGAANEAVLGQLSNFPKALYMAAGLTFCIGWLPGFPLAVFVPLSAGMAGFGYIMQQQVKERAAREALVEEDSKAPSETAEDPLADMLRVDDVRLDLGTALVPMITTVNAALPGKVKSLRSLFIKDFGFVLPPVRIKDDADLPAGTYSISLQGVEAARGEVDPMMMMVINPSGGDIDLPGKRTREPTFGLEAIWVDEARASEAELMGMTVVDPESVITTHLTEVIKEHMPEILTYAAVQDLIEGQDKDYQKLLSDSSNNSPAVMLQHVLQALLAERVSIRNLPKIIEAVAEASANTKNIRTVIEHARGKLSKQICQSLVDAQGYVPVINLGGEWERELVNSISTTNGEDTFLMSPSRVQEFVLAMRKEIQKFSSADEWPAILVTPQARPYVRSILERVSPMTQVISHNEVHRKASLRTVGTVGQ</sequence>
<dbReference type="Pfam" id="PF00771">
    <property type="entry name" value="FHIPEP"/>
    <property type="match status" value="1"/>
</dbReference>
<proteinExistence type="inferred from homology"/>